<dbReference type="OrthoDB" id="288942at2759"/>
<dbReference type="InterPro" id="IPR012947">
    <property type="entry name" value="tRNA_SAD"/>
</dbReference>
<evidence type="ECO:0000256" key="1">
    <source>
        <dbReference type="ARBA" id="ARBA00001947"/>
    </source>
</evidence>
<keyword evidence="5" id="KW-0862">Zinc</keyword>
<comment type="cofactor">
    <cofactor evidence="1">
        <name>Zn(2+)</name>
        <dbReference type="ChEBI" id="CHEBI:29105"/>
    </cofactor>
</comment>
<dbReference type="SUPFAM" id="SSF50447">
    <property type="entry name" value="Translation proteins"/>
    <property type="match status" value="1"/>
</dbReference>
<dbReference type="Proteomes" id="UP000094285">
    <property type="component" value="Unassembled WGS sequence"/>
</dbReference>
<dbReference type="GO" id="GO:0046872">
    <property type="term" value="F:metal ion binding"/>
    <property type="evidence" value="ECO:0007669"/>
    <property type="project" value="UniProtKB-KW"/>
</dbReference>
<dbReference type="GO" id="GO:0002196">
    <property type="term" value="F:Ser-tRNA(Ala) deacylase activity"/>
    <property type="evidence" value="ECO:0007669"/>
    <property type="project" value="EnsemblFungi"/>
</dbReference>
<dbReference type="GO" id="GO:0005737">
    <property type="term" value="C:cytoplasm"/>
    <property type="evidence" value="ECO:0007669"/>
    <property type="project" value="UniProtKB-SubCell"/>
</dbReference>
<dbReference type="SMART" id="SM00863">
    <property type="entry name" value="tRNA_SAD"/>
    <property type="match status" value="1"/>
</dbReference>
<gene>
    <name evidence="8" type="ORF">CANTADRAFT_26436</name>
</gene>
<comment type="subcellular location">
    <subcellularLocation>
        <location evidence="2">Cytoplasm</location>
    </subcellularLocation>
</comment>
<dbReference type="Pfam" id="PF07973">
    <property type="entry name" value="tRNA_SAD"/>
    <property type="match status" value="1"/>
</dbReference>
<proteinExistence type="inferred from homology"/>
<dbReference type="Gene3D" id="3.30.980.10">
    <property type="entry name" value="Threonyl-trna Synthetase, Chain A, domain 2"/>
    <property type="match status" value="1"/>
</dbReference>
<dbReference type="PROSITE" id="PS50860">
    <property type="entry name" value="AA_TRNA_LIGASE_II_ALA"/>
    <property type="match status" value="1"/>
</dbReference>
<evidence type="ECO:0000313" key="8">
    <source>
        <dbReference type="EMBL" id="ODV78263.1"/>
    </source>
</evidence>
<accession>A0A1E4SFH5</accession>
<dbReference type="RefSeq" id="XP_020063385.1">
    <property type="nucleotide sequence ID" value="XM_020207766.1"/>
</dbReference>
<dbReference type="GO" id="GO:0003676">
    <property type="term" value="F:nucleic acid binding"/>
    <property type="evidence" value="ECO:0007669"/>
    <property type="project" value="InterPro"/>
</dbReference>
<sequence length="443" mass="49301">MSSTVVGALACQKNSFLKTFQTSVVSSREYVPLETSRDKQNKNQKKKKVETPHQVKYAVELKDTILFPEGGGQPFDMGTIKLPTNEVIEVQSVLRDKLTALHITDKPVAPGTEVTLNVDWKRRIDFMQQHTGQHLLSAVFDTYNLETLSWSMGEMINYIELPEKVSDDIVNEVNEKVNDLILEGLPISVSTPDAHGGEIDTSHIPDDYDLSKGIIRVVKIGDLDTNPCCGTHLSSTSQIQAISLLHQTNVRGGHSRLHFLCGSRVYQYLRQQNQILKNVSGNYLSCQIEEVPEKVEALNANYRKSQSRESTLLKELAAIEASKVFEKFSKSEKLVDFIYKPENNPEFITLAQKELATLINTNTGSGVDLTDKQTLILFNGDYPSGTGGMVKVLGPKAEEVQTELKKRISNLKGGGKGTSFQGKIGKYEKGEIESVFSYLENLE</sequence>
<dbReference type="AlphaFoldDB" id="A0A1E4SFH5"/>
<evidence type="ECO:0000256" key="2">
    <source>
        <dbReference type="ARBA" id="ARBA00004496"/>
    </source>
</evidence>
<dbReference type="SUPFAM" id="SSF55186">
    <property type="entry name" value="ThrRS/AlaRS common domain"/>
    <property type="match status" value="1"/>
</dbReference>
<keyword evidence="8" id="KW-0436">Ligase</keyword>
<evidence type="ECO:0000313" key="9">
    <source>
        <dbReference type="Proteomes" id="UP000094285"/>
    </source>
</evidence>
<dbReference type="PANTHER" id="PTHR43462">
    <property type="entry name" value="ALANYL-TRNA EDITING PROTEIN"/>
    <property type="match status" value="1"/>
</dbReference>
<reference evidence="9" key="1">
    <citation type="submission" date="2016-05" db="EMBL/GenBank/DDBJ databases">
        <title>Comparative genomics of biotechnologically important yeasts.</title>
        <authorList>
            <consortium name="DOE Joint Genome Institute"/>
            <person name="Riley R."/>
            <person name="Haridas S."/>
            <person name="Wolfe K.H."/>
            <person name="Lopes M.R."/>
            <person name="Hittinger C.T."/>
            <person name="Goker M."/>
            <person name="Salamov A."/>
            <person name="Wisecaver J."/>
            <person name="Long T.M."/>
            <person name="Aerts A.L."/>
            <person name="Barry K."/>
            <person name="Choi C."/>
            <person name="Clum A."/>
            <person name="Coughlan A.Y."/>
            <person name="Deshpande S."/>
            <person name="Douglass A.P."/>
            <person name="Hanson S.J."/>
            <person name="Klenk H.-P."/>
            <person name="Labutti K."/>
            <person name="Lapidus A."/>
            <person name="Lindquist E."/>
            <person name="Lipzen A."/>
            <person name="Meier-Kolthoff J.P."/>
            <person name="Ohm R.A."/>
            <person name="Otillar R.P."/>
            <person name="Pangilinan J."/>
            <person name="Peng Y."/>
            <person name="Rokas A."/>
            <person name="Rosa C.A."/>
            <person name="Scheuner C."/>
            <person name="Sibirny A.A."/>
            <person name="Slot J.C."/>
            <person name="Stielow J.B."/>
            <person name="Sun H."/>
            <person name="Kurtzman C.P."/>
            <person name="Blackwell M."/>
            <person name="Grigoriev I.V."/>
            <person name="Jeffries T.W."/>
        </authorList>
    </citation>
    <scope>NUCLEOTIDE SEQUENCE [LARGE SCALE GENOMIC DNA]</scope>
    <source>
        <strain evidence="9">NRRL Y-17324</strain>
    </source>
</reference>
<dbReference type="STRING" id="984487.A0A1E4SFH5"/>
<dbReference type="InterPro" id="IPR051335">
    <property type="entry name" value="Alanyl-tRNA_Editing_Enzymes"/>
</dbReference>
<dbReference type="InterPro" id="IPR009000">
    <property type="entry name" value="Transl_B-barrel_sf"/>
</dbReference>
<evidence type="ECO:0000256" key="6">
    <source>
        <dbReference type="SAM" id="MobiDB-lite"/>
    </source>
</evidence>
<protein>
    <submittedName>
        <fullName evidence="8">Alanyl-tRNA synthetase</fullName>
    </submittedName>
</protein>
<feature type="domain" description="Alanyl-transfer RNA synthetases family profile" evidence="7">
    <location>
        <begin position="1"/>
        <end position="271"/>
    </location>
</feature>
<dbReference type="GO" id="GO:0043905">
    <property type="term" value="F:L-seryl-tRNA(Thr) hydrolase activity"/>
    <property type="evidence" value="ECO:0007669"/>
    <property type="project" value="EnsemblFungi"/>
</dbReference>
<evidence type="ECO:0000256" key="3">
    <source>
        <dbReference type="ARBA" id="ARBA00008429"/>
    </source>
</evidence>
<keyword evidence="4" id="KW-0479">Metal-binding</keyword>
<dbReference type="GO" id="GO:0004813">
    <property type="term" value="F:alanine-tRNA ligase activity"/>
    <property type="evidence" value="ECO:0007669"/>
    <property type="project" value="InterPro"/>
</dbReference>
<feature type="region of interest" description="Disordered" evidence="6">
    <location>
        <begin position="31"/>
        <end position="51"/>
    </location>
</feature>
<evidence type="ECO:0000259" key="7">
    <source>
        <dbReference type="PROSITE" id="PS50860"/>
    </source>
</evidence>
<evidence type="ECO:0000256" key="4">
    <source>
        <dbReference type="ARBA" id="ARBA00022723"/>
    </source>
</evidence>
<dbReference type="Gene3D" id="2.40.30.130">
    <property type="match status" value="1"/>
</dbReference>
<comment type="similarity">
    <text evidence="3">Belongs to the class-II aminoacyl-tRNA synthetase family. Alax-L subfamily.</text>
</comment>
<dbReference type="InterPro" id="IPR018163">
    <property type="entry name" value="Thr/Ala-tRNA-synth_IIc_edit"/>
</dbReference>
<organism evidence="8 9">
    <name type="scientific">Suhomyces tanzawaensis NRRL Y-17324</name>
    <dbReference type="NCBI Taxonomy" id="984487"/>
    <lineage>
        <taxon>Eukaryota</taxon>
        <taxon>Fungi</taxon>
        <taxon>Dikarya</taxon>
        <taxon>Ascomycota</taxon>
        <taxon>Saccharomycotina</taxon>
        <taxon>Pichiomycetes</taxon>
        <taxon>Debaryomycetaceae</taxon>
        <taxon>Suhomyces</taxon>
    </lineage>
</organism>
<dbReference type="InterPro" id="IPR018165">
    <property type="entry name" value="Ala-tRNA-synth_IIc_core"/>
</dbReference>
<keyword evidence="8" id="KW-0030">Aminoacyl-tRNA synthetase</keyword>
<dbReference type="GeneID" id="30981903"/>
<keyword evidence="9" id="KW-1185">Reference proteome</keyword>
<dbReference type="GO" id="GO:0006419">
    <property type="term" value="P:alanyl-tRNA aminoacylation"/>
    <property type="evidence" value="ECO:0007669"/>
    <property type="project" value="InterPro"/>
</dbReference>
<evidence type="ECO:0000256" key="5">
    <source>
        <dbReference type="ARBA" id="ARBA00022833"/>
    </source>
</evidence>
<dbReference type="GO" id="GO:0005524">
    <property type="term" value="F:ATP binding"/>
    <property type="evidence" value="ECO:0007669"/>
    <property type="project" value="InterPro"/>
</dbReference>
<name>A0A1E4SFH5_9ASCO</name>
<dbReference type="PANTHER" id="PTHR43462:SF1">
    <property type="entry name" value="ALANYL-TRNA EDITING PROTEIN AARSD1"/>
    <property type="match status" value="1"/>
</dbReference>
<dbReference type="EMBL" id="KV453913">
    <property type="protein sequence ID" value="ODV78263.1"/>
    <property type="molecule type" value="Genomic_DNA"/>
</dbReference>